<sequence>MQEEKQEDGHSTMLRTTVDVRVRFSEVDSIRMVWHGSYVKYLEDAREEFGRRFGLAYTTYLREGLLAPVVDMHISYKGMATIDDMLRVEITYHRCRGSKLMFDYTITRPADGTLIATAETTQLFTDLNGTLIASTPDFIEQWRAAHGM</sequence>
<reference evidence="3" key="2">
    <citation type="journal article" date="2021" name="PeerJ">
        <title>Extensive microbial diversity within the chicken gut microbiome revealed by metagenomics and culture.</title>
        <authorList>
            <person name="Gilroy R."/>
            <person name="Ravi A."/>
            <person name="Getino M."/>
            <person name="Pursley I."/>
            <person name="Horton D.L."/>
            <person name="Alikhan N.F."/>
            <person name="Baker D."/>
            <person name="Gharbi K."/>
            <person name="Hall N."/>
            <person name="Watson M."/>
            <person name="Adriaenssens E.M."/>
            <person name="Foster-Nyarko E."/>
            <person name="Jarju S."/>
            <person name="Secka A."/>
            <person name="Antonio M."/>
            <person name="Oren A."/>
            <person name="Chaudhuri R.R."/>
            <person name="La Ragione R."/>
            <person name="Hildebrand F."/>
            <person name="Pallen M.J."/>
        </authorList>
    </citation>
    <scope>NUCLEOTIDE SEQUENCE</scope>
    <source>
        <strain evidence="3">3924</strain>
    </source>
</reference>
<dbReference type="CDD" id="cd00586">
    <property type="entry name" value="4HBT"/>
    <property type="match status" value="1"/>
</dbReference>
<dbReference type="EMBL" id="JADIMV010000102">
    <property type="protein sequence ID" value="MBO8440181.1"/>
    <property type="molecule type" value="Genomic_DNA"/>
</dbReference>
<dbReference type="InterPro" id="IPR029069">
    <property type="entry name" value="HotDog_dom_sf"/>
</dbReference>
<reference evidence="3" key="1">
    <citation type="submission" date="2020-10" db="EMBL/GenBank/DDBJ databases">
        <authorList>
            <person name="Gilroy R."/>
        </authorList>
    </citation>
    <scope>NUCLEOTIDE SEQUENCE</scope>
    <source>
        <strain evidence="3">3924</strain>
    </source>
</reference>
<dbReference type="Pfam" id="PF13279">
    <property type="entry name" value="4HBT_2"/>
    <property type="match status" value="1"/>
</dbReference>
<comment type="similarity">
    <text evidence="1">Belongs to the 4-hydroxybenzoyl-CoA thioesterase family.</text>
</comment>
<name>A0A940DKM3_9BACT</name>
<dbReference type="AlphaFoldDB" id="A0A940DKM3"/>
<dbReference type="InterPro" id="IPR050563">
    <property type="entry name" value="4-hydroxybenzoyl-CoA_TE"/>
</dbReference>
<proteinExistence type="inferred from homology"/>
<dbReference type="Gene3D" id="3.10.129.10">
    <property type="entry name" value="Hotdog Thioesterase"/>
    <property type="match status" value="1"/>
</dbReference>
<protein>
    <submittedName>
        <fullName evidence="3">Acyl-CoA thioesterase</fullName>
    </submittedName>
</protein>
<evidence type="ECO:0000256" key="1">
    <source>
        <dbReference type="ARBA" id="ARBA00005953"/>
    </source>
</evidence>
<evidence type="ECO:0000313" key="4">
    <source>
        <dbReference type="Proteomes" id="UP000712007"/>
    </source>
</evidence>
<dbReference type="GO" id="GO:0047617">
    <property type="term" value="F:fatty acyl-CoA hydrolase activity"/>
    <property type="evidence" value="ECO:0007669"/>
    <property type="project" value="TreeGrafter"/>
</dbReference>
<dbReference type="NCBIfam" id="TIGR00051">
    <property type="entry name" value="YbgC/FadM family acyl-CoA thioesterase"/>
    <property type="match status" value="1"/>
</dbReference>
<dbReference type="InterPro" id="IPR006684">
    <property type="entry name" value="YbgC/YbaW"/>
</dbReference>
<dbReference type="Proteomes" id="UP000712007">
    <property type="component" value="Unassembled WGS sequence"/>
</dbReference>
<evidence type="ECO:0000313" key="3">
    <source>
        <dbReference type="EMBL" id="MBO8440181.1"/>
    </source>
</evidence>
<accession>A0A940DKM3</accession>
<organism evidence="3 4">
    <name type="scientific">Candidatus Aphodosoma intestinipullorum</name>
    <dbReference type="NCBI Taxonomy" id="2840674"/>
    <lineage>
        <taxon>Bacteria</taxon>
        <taxon>Pseudomonadati</taxon>
        <taxon>Bacteroidota</taxon>
        <taxon>Bacteroidia</taxon>
        <taxon>Bacteroidales</taxon>
        <taxon>Candidatus Aphodosoma</taxon>
    </lineage>
</organism>
<comment type="caution">
    <text evidence="3">The sequence shown here is derived from an EMBL/GenBank/DDBJ whole genome shotgun (WGS) entry which is preliminary data.</text>
</comment>
<gene>
    <name evidence="3" type="ORF">IAC51_05965</name>
</gene>
<dbReference type="PANTHER" id="PTHR31793:SF27">
    <property type="entry name" value="NOVEL THIOESTERASE SUPERFAMILY DOMAIN AND SAPOSIN A-TYPE DOMAIN CONTAINING PROTEIN (0610012H03RIK)"/>
    <property type="match status" value="1"/>
</dbReference>
<dbReference type="PANTHER" id="PTHR31793">
    <property type="entry name" value="4-HYDROXYBENZOYL-COA THIOESTERASE FAMILY MEMBER"/>
    <property type="match status" value="1"/>
</dbReference>
<evidence type="ECO:0000256" key="2">
    <source>
        <dbReference type="ARBA" id="ARBA00022801"/>
    </source>
</evidence>
<dbReference type="PIRSF" id="PIRSF003230">
    <property type="entry name" value="YbgC"/>
    <property type="match status" value="1"/>
</dbReference>
<keyword evidence="2" id="KW-0378">Hydrolase</keyword>
<dbReference type="SUPFAM" id="SSF54637">
    <property type="entry name" value="Thioesterase/thiol ester dehydrase-isomerase"/>
    <property type="match status" value="1"/>
</dbReference>